<dbReference type="EMBL" id="JAEDXG010000023">
    <property type="protein sequence ID" value="MBH9699401.1"/>
    <property type="molecule type" value="Genomic_DNA"/>
</dbReference>
<dbReference type="RefSeq" id="WP_165582001.1">
    <property type="nucleotide sequence ID" value="NZ_CADDZZ010000023.1"/>
</dbReference>
<comment type="caution">
    <text evidence="1">The sequence shown here is derived from an EMBL/GenBank/DDBJ whole genome shotgun (WGS) entry which is preliminary data.</text>
</comment>
<reference evidence="1" key="1">
    <citation type="submission" date="2020-12" db="EMBL/GenBank/DDBJ databases">
        <title>Burkholderia cepacia complex in Mexico.</title>
        <authorList>
            <person name="Estrada P."/>
        </authorList>
    </citation>
    <scope>NUCLEOTIDE SEQUENCE</scope>
    <source>
        <strain evidence="1">871</strain>
    </source>
</reference>
<name>A0A8I1DQC7_BURCE</name>
<organism evidence="1 2">
    <name type="scientific">Burkholderia cepacia</name>
    <name type="common">Pseudomonas cepacia</name>
    <dbReference type="NCBI Taxonomy" id="292"/>
    <lineage>
        <taxon>Bacteria</taxon>
        <taxon>Pseudomonadati</taxon>
        <taxon>Pseudomonadota</taxon>
        <taxon>Betaproteobacteria</taxon>
        <taxon>Burkholderiales</taxon>
        <taxon>Burkholderiaceae</taxon>
        <taxon>Burkholderia</taxon>
        <taxon>Burkholderia cepacia complex</taxon>
    </lineage>
</organism>
<evidence type="ECO:0000313" key="2">
    <source>
        <dbReference type="Proteomes" id="UP000645612"/>
    </source>
</evidence>
<evidence type="ECO:0000313" key="1">
    <source>
        <dbReference type="EMBL" id="MBH9699401.1"/>
    </source>
</evidence>
<sequence length="152" mass="17297">MSDVKAVADSGDLEDVGFVSKLMRVGYQRNSKISVIGEDNRSVKGYSINVTRYAFSKEYYRDREFTYDIFQPKGSDSFRVSISFPVDFEVICIAPYDFIDVFDDVGGYPIMDINAFRMYVRDNKGAKTRIIFHISGSGCVSRVGIYKNRQNA</sequence>
<proteinExistence type="predicted"/>
<dbReference type="Proteomes" id="UP000645612">
    <property type="component" value="Unassembled WGS sequence"/>
</dbReference>
<dbReference type="AlphaFoldDB" id="A0A8I1DQC7"/>
<accession>A0A8I1DQC7</accession>
<protein>
    <submittedName>
        <fullName evidence="1">Uncharacterized protein</fullName>
    </submittedName>
</protein>
<gene>
    <name evidence="1" type="ORF">JAO13_23445</name>
</gene>